<proteinExistence type="predicted"/>
<dbReference type="Proteomes" id="UP001500037">
    <property type="component" value="Unassembled WGS sequence"/>
</dbReference>
<feature type="transmembrane region" description="Helical" evidence="1">
    <location>
        <begin position="194"/>
        <end position="215"/>
    </location>
</feature>
<feature type="transmembrane region" description="Helical" evidence="1">
    <location>
        <begin position="270"/>
        <end position="291"/>
    </location>
</feature>
<keyword evidence="3" id="KW-1185">Reference proteome</keyword>
<feature type="transmembrane region" description="Helical" evidence="1">
    <location>
        <begin position="154"/>
        <end position="173"/>
    </location>
</feature>
<keyword evidence="1" id="KW-0812">Transmembrane</keyword>
<gene>
    <name evidence="2" type="ORF">GCM10009665_68000</name>
</gene>
<sequence>MSGPLRLVPDEGTPGWAEETMRLRTIPQRRKRPRLGTAADTYPELSPDPLDELADRLADLCADAVHPYEIAAFLESDGLTDEQAALTYGRPDSFTLAEELFAKVARRYPGPAPVVTDPWRADPWRCVLRGLVFALPGLGYLLGADLFATQRERFGLPSGMAAMAAATLLSWAWNQALAHRAYGWLSRADRGAAGRALTLGAPLGALVAASTGWLLGGPLAALLFTIGQSGYLGAATVLLVLGREKLLLAALTPSALGAGLVYLVEVPSLVRWAVLLATLLGAVGLACWELWRCAHGSEKPAGDGAEGPAWTGTAAAGLFGLAVGTLTMIAGLGATLHHAVRPAAAPLDGSNTGPALVALTLSLGLAEWLLYRYRSLATSALGTTHSPGAFRRRTGLVLAACLLGYLAAVTALDLASTLIWAHAHLIGAAQLAALLLLAAALWTALLMQALGVAWRTAGLCLAAAGFESVAILAGGDPLRVQLYGCGAAAVLLVPTAFFVLGRTTRHR</sequence>
<keyword evidence="1" id="KW-1133">Transmembrane helix</keyword>
<feature type="transmembrane region" description="Helical" evidence="1">
    <location>
        <begin position="394"/>
        <end position="412"/>
    </location>
</feature>
<evidence type="ECO:0000313" key="2">
    <source>
        <dbReference type="EMBL" id="GAA1269996.1"/>
    </source>
</evidence>
<reference evidence="2 3" key="1">
    <citation type="journal article" date="2019" name="Int. J. Syst. Evol. Microbiol.">
        <title>The Global Catalogue of Microorganisms (GCM) 10K type strain sequencing project: providing services to taxonomists for standard genome sequencing and annotation.</title>
        <authorList>
            <consortium name="The Broad Institute Genomics Platform"/>
            <consortium name="The Broad Institute Genome Sequencing Center for Infectious Disease"/>
            <person name="Wu L."/>
            <person name="Ma J."/>
        </authorList>
    </citation>
    <scope>NUCLEOTIDE SEQUENCE [LARGE SCALE GENOMIC DNA]</scope>
    <source>
        <strain evidence="2 3">JCM 13004</strain>
    </source>
</reference>
<accession>A0ABN1X013</accession>
<feature type="transmembrane region" description="Helical" evidence="1">
    <location>
        <begin position="418"/>
        <end position="445"/>
    </location>
</feature>
<feature type="transmembrane region" description="Helical" evidence="1">
    <location>
        <begin position="452"/>
        <end position="474"/>
    </location>
</feature>
<feature type="transmembrane region" description="Helical" evidence="1">
    <location>
        <begin position="312"/>
        <end position="334"/>
    </location>
</feature>
<feature type="transmembrane region" description="Helical" evidence="1">
    <location>
        <begin position="126"/>
        <end position="148"/>
    </location>
</feature>
<name>A0ABN1X013_9ACTN</name>
<evidence type="ECO:0000313" key="3">
    <source>
        <dbReference type="Proteomes" id="UP001500037"/>
    </source>
</evidence>
<feature type="transmembrane region" description="Helical" evidence="1">
    <location>
        <begin position="354"/>
        <end position="373"/>
    </location>
</feature>
<organism evidence="2 3">
    <name type="scientific">Kitasatospora nipponensis</name>
    <dbReference type="NCBI Taxonomy" id="258049"/>
    <lineage>
        <taxon>Bacteria</taxon>
        <taxon>Bacillati</taxon>
        <taxon>Actinomycetota</taxon>
        <taxon>Actinomycetes</taxon>
        <taxon>Kitasatosporales</taxon>
        <taxon>Streptomycetaceae</taxon>
        <taxon>Kitasatospora</taxon>
    </lineage>
</organism>
<evidence type="ECO:0008006" key="4">
    <source>
        <dbReference type="Google" id="ProtNLM"/>
    </source>
</evidence>
<keyword evidence="1" id="KW-0472">Membrane</keyword>
<dbReference type="RefSeq" id="WP_344446030.1">
    <property type="nucleotide sequence ID" value="NZ_BAAALF010000205.1"/>
</dbReference>
<feature type="transmembrane region" description="Helical" evidence="1">
    <location>
        <begin position="246"/>
        <end position="264"/>
    </location>
</feature>
<comment type="caution">
    <text evidence="2">The sequence shown here is derived from an EMBL/GenBank/DDBJ whole genome shotgun (WGS) entry which is preliminary data.</text>
</comment>
<dbReference type="EMBL" id="BAAALF010000205">
    <property type="protein sequence ID" value="GAA1269996.1"/>
    <property type="molecule type" value="Genomic_DNA"/>
</dbReference>
<protein>
    <recommendedName>
        <fullName evidence="4">Membrane protein DUF2157</fullName>
    </recommendedName>
</protein>
<evidence type="ECO:0000256" key="1">
    <source>
        <dbReference type="SAM" id="Phobius"/>
    </source>
</evidence>
<feature type="transmembrane region" description="Helical" evidence="1">
    <location>
        <begin position="480"/>
        <end position="500"/>
    </location>
</feature>
<feature type="transmembrane region" description="Helical" evidence="1">
    <location>
        <begin position="221"/>
        <end position="241"/>
    </location>
</feature>